<evidence type="ECO:0000256" key="1">
    <source>
        <dbReference type="ARBA" id="ARBA00022679"/>
    </source>
</evidence>
<dbReference type="Proteomes" id="UP000245086">
    <property type="component" value="Unassembled WGS sequence"/>
</dbReference>
<dbReference type="EC" id="2.8.3.19" evidence="3"/>
<accession>A0A2P2EA95</accession>
<dbReference type="Pfam" id="PF02515">
    <property type="entry name" value="CoA_transf_3"/>
    <property type="match status" value="1"/>
</dbReference>
<protein>
    <submittedName>
        <fullName evidence="3">Acetyl-CoA:oxalate CoA-transferase</fullName>
        <ecNumber evidence="3">2.8.3.19</ecNumber>
    </submittedName>
</protein>
<dbReference type="GO" id="GO:0008410">
    <property type="term" value="F:CoA-transferase activity"/>
    <property type="evidence" value="ECO:0007669"/>
    <property type="project" value="TreeGrafter"/>
</dbReference>
<dbReference type="InterPro" id="IPR003673">
    <property type="entry name" value="CoA-Trfase_fam_III"/>
</dbReference>
<name>A0A2P2EA95_9PROT</name>
<gene>
    <name evidence="3" type="primary">uctC_1</name>
    <name evidence="3" type="ORF">PbB2_01645</name>
</gene>
<dbReference type="Gene3D" id="3.40.50.10540">
    <property type="entry name" value="Crotonobetainyl-coa:carnitine coa-transferase, domain 1"/>
    <property type="match status" value="1"/>
</dbReference>
<proteinExistence type="predicted"/>
<dbReference type="EMBL" id="BFBR01000004">
    <property type="protein sequence ID" value="GBF57974.1"/>
    <property type="molecule type" value="Genomic_DNA"/>
</dbReference>
<evidence type="ECO:0000313" key="4">
    <source>
        <dbReference type="Proteomes" id="UP000245086"/>
    </source>
</evidence>
<dbReference type="InterPro" id="IPR023606">
    <property type="entry name" value="CoA-Trfase_III_dom_1_sf"/>
</dbReference>
<dbReference type="AlphaFoldDB" id="A0A2P2EA95"/>
<dbReference type="InterPro" id="IPR050483">
    <property type="entry name" value="CoA-transferase_III_domain"/>
</dbReference>
<feature type="region of interest" description="Disordered" evidence="2">
    <location>
        <begin position="362"/>
        <end position="382"/>
    </location>
</feature>
<sequence>MSVAELPLAGIKILSIEQYGAGPYGTMLLADLGAEVIKIEAPSMGGDVSRATGPYFLGEQDSQFFQTFSRGKSSVALEIKTAEGRAAFEAMVREADAVANNLRGDQPAKMAITYEDLKAINPKIVCAHLSAYGRDNERASWPGYDYLMQAEAGLMSMSGEPDGPPVRCGLSIIDFHTGSQLAVALLAGILGAHRTGKGCDVDVALFDTALHQLSYPATWYLNEGVQVGRLPRGAHPSIAPSQAFKTQDGWLMLMCQTPKFWEIFCTKMGRSDLLTDPRFASIPARRANLADLTDVLDTLLSTQPTSAWIALLGGQVPVAPIYDIAQALDSTHVKAIGMTDVVDHPDAKDGRLRMLASPIKVNGKRPAGKRAPKMGEHAVAQS</sequence>
<dbReference type="PANTHER" id="PTHR48207:SF3">
    <property type="entry name" value="SUCCINATE--HYDROXYMETHYLGLUTARATE COA-TRANSFERASE"/>
    <property type="match status" value="1"/>
</dbReference>
<evidence type="ECO:0000256" key="2">
    <source>
        <dbReference type="SAM" id="MobiDB-lite"/>
    </source>
</evidence>
<evidence type="ECO:0000313" key="3">
    <source>
        <dbReference type="EMBL" id="GBF57974.1"/>
    </source>
</evidence>
<dbReference type="Gene3D" id="3.30.1540.10">
    <property type="entry name" value="formyl-coa transferase, domain 3"/>
    <property type="match status" value="1"/>
</dbReference>
<dbReference type="PANTHER" id="PTHR48207">
    <property type="entry name" value="SUCCINATE--HYDROXYMETHYLGLUTARATE COA-TRANSFERASE"/>
    <property type="match status" value="1"/>
</dbReference>
<feature type="compositionally biased region" description="Basic residues" evidence="2">
    <location>
        <begin position="362"/>
        <end position="372"/>
    </location>
</feature>
<dbReference type="OrthoDB" id="7488526at2"/>
<dbReference type="SUPFAM" id="SSF89796">
    <property type="entry name" value="CoA-transferase family III (CaiB/BaiF)"/>
    <property type="match status" value="1"/>
</dbReference>
<dbReference type="InterPro" id="IPR044855">
    <property type="entry name" value="CoA-Trfase_III_dom3_sf"/>
</dbReference>
<keyword evidence="4" id="KW-1185">Reference proteome</keyword>
<reference evidence="3 4" key="1">
    <citation type="journal article" date="2018" name="Genome Announc.">
        <title>Draft Genome Sequence of "Candidatus Phycosocius bacilliformis," an Alphaproteobacterial Ectosymbiont of the Hydrocarbon-Producing Green Alga Botryococcus braunii.</title>
        <authorList>
            <person name="Tanabe Y."/>
            <person name="Yamaguchi H."/>
            <person name="Watanabe M.M."/>
        </authorList>
    </citation>
    <scope>NUCLEOTIDE SEQUENCE [LARGE SCALE GENOMIC DNA]</scope>
    <source>
        <strain evidence="3 4">BOTRYCO-2</strain>
    </source>
</reference>
<keyword evidence="1 3" id="KW-0808">Transferase</keyword>
<comment type="caution">
    <text evidence="3">The sequence shown here is derived from an EMBL/GenBank/DDBJ whole genome shotgun (WGS) entry which is preliminary data.</text>
</comment>
<organism evidence="3 4">
    <name type="scientific">Candidatus Phycosocius bacilliformis</name>
    <dbReference type="NCBI Taxonomy" id="1445552"/>
    <lineage>
        <taxon>Bacteria</taxon>
        <taxon>Pseudomonadati</taxon>
        <taxon>Pseudomonadota</taxon>
        <taxon>Alphaproteobacteria</taxon>
        <taxon>Caulobacterales</taxon>
        <taxon>Caulobacterales incertae sedis</taxon>
        <taxon>Candidatus Phycosocius</taxon>
    </lineage>
</organism>